<reference evidence="3 4" key="1">
    <citation type="submission" date="2019-02" db="EMBL/GenBank/DDBJ databases">
        <title>Genome sequencing of the rare red list fungi Antrodiella citrinella (Flaviporus citrinellus).</title>
        <authorList>
            <person name="Buettner E."/>
            <person name="Kellner H."/>
        </authorList>
    </citation>
    <scope>NUCLEOTIDE SEQUENCE [LARGE SCALE GENOMIC DNA]</scope>
    <source>
        <strain evidence="3 4">DSM 108506</strain>
    </source>
</reference>
<dbReference type="AlphaFoldDB" id="A0A4S4MUS8"/>
<protein>
    <recommendedName>
        <fullName evidence="5">Copper transporter</fullName>
    </recommendedName>
</protein>
<dbReference type="Proteomes" id="UP000308730">
    <property type="component" value="Unassembled WGS sequence"/>
</dbReference>
<evidence type="ECO:0000313" key="3">
    <source>
        <dbReference type="EMBL" id="THH29058.1"/>
    </source>
</evidence>
<evidence type="ECO:0000256" key="2">
    <source>
        <dbReference type="SAM" id="Phobius"/>
    </source>
</evidence>
<name>A0A4S4MUS8_9APHY</name>
<feature type="transmembrane region" description="Helical" evidence="2">
    <location>
        <begin position="71"/>
        <end position="91"/>
    </location>
</feature>
<proteinExistence type="predicted"/>
<gene>
    <name evidence="3" type="ORF">EUX98_g5138</name>
</gene>
<accession>A0A4S4MUS8</accession>
<feature type="region of interest" description="Disordered" evidence="1">
    <location>
        <begin position="123"/>
        <end position="142"/>
    </location>
</feature>
<keyword evidence="2" id="KW-0812">Transmembrane</keyword>
<feature type="compositionally biased region" description="Basic and acidic residues" evidence="1">
    <location>
        <begin position="123"/>
        <end position="139"/>
    </location>
</feature>
<dbReference type="OrthoDB" id="73901at2759"/>
<evidence type="ECO:0000256" key="1">
    <source>
        <dbReference type="SAM" id="MobiDB-lite"/>
    </source>
</evidence>
<keyword evidence="2" id="KW-0472">Membrane</keyword>
<dbReference type="EMBL" id="SGPM01000142">
    <property type="protein sequence ID" value="THH29058.1"/>
    <property type="molecule type" value="Genomic_DNA"/>
</dbReference>
<evidence type="ECO:0000313" key="4">
    <source>
        <dbReference type="Proteomes" id="UP000308730"/>
    </source>
</evidence>
<keyword evidence="4" id="KW-1185">Reference proteome</keyword>
<feature type="transmembrane region" description="Helical" evidence="2">
    <location>
        <begin position="97"/>
        <end position="117"/>
    </location>
</feature>
<keyword evidence="2" id="KW-1133">Transmembrane helix</keyword>
<sequence length="321" mass="36499">MIMDGWQDHLHFELGGEHVLLPSLHLDSAWHFFLGGILTVTLCLFERALTFAISKHWCPLQSIRRSRLRKALWNTSLYWIVTLGRLLYMLIAMTNNMGLILVATTALSIGQFVIHYLEDPRPEYRSRNPRDPENIKEPLLDSPRAYNHSLPLRNYSVSSIAPPYHYHSQHSPVSPDSSTSRNDYVPYHEDAAYVEESTTQDTERTFSTHLRSKSKPMDIFIHPAESNLARADAAAQHLGVGGDTERVRSHQYPTVDDDDDIAWEAGRGRDVARELLGSASRKNTKDYDLTAAPLLAVSIHLIAQDMYEYTYGSYDAKKTES</sequence>
<evidence type="ECO:0008006" key="5">
    <source>
        <dbReference type="Google" id="ProtNLM"/>
    </source>
</evidence>
<feature type="transmembrane region" description="Helical" evidence="2">
    <location>
        <begin position="29"/>
        <end position="50"/>
    </location>
</feature>
<organism evidence="3 4">
    <name type="scientific">Antrodiella citrinella</name>
    <dbReference type="NCBI Taxonomy" id="2447956"/>
    <lineage>
        <taxon>Eukaryota</taxon>
        <taxon>Fungi</taxon>
        <taxon>Dikarya</taxon>
        <taxon>Basidiomycota</taxon>
        <taxon>Agaricomycotina</taxon>
        <taxon>Agaricomycetes</taxon>
        <taxon>Polyporales</taxon>
        <taxon>Steccherinaceae</taxon>
        <taxon>Antrodiella</taxon>
    </lineage>
</organism>
<comment type="caution">
    <text evidence="3">The sequence shown here is derived from an EMBL/GenBank/DDBJ whole genome shotgun (WGS) entry which is preliminary data.</text>
</comment>